<feature type="chain" id="PRO_5037265464" evidence="1">
    <location>
        <begin position="16"/>
        <end position="77"/>
    </location>
</feature>
<feature type="signal peptide" evidence="1">
    <location>
        <begin position="1"/>
        <end position="15"/>
    </location>
</feature>
<reference evidence="2" key="1">
    <citation type="submission" date="2021-01" db="EMBL/GenBank/DDBJ databases">
        <authorList>
            <person name="Lovell J.T."/>
            <person name="Bentley N."/>
            <person name="Bhattarai G."/>
            <person name="Jenkins J.W."/>
            <person name="Sreedasyam A."/>
            <person name="Alarcon Y."/>
            <person name="Bock C."/>
            <person name="Boston L."/>
            <person name="Carlson J."/>
            <person name="Cervantes K."/>
            <person name="Clermont K."/>
            <person name="Krom N."/>
            <person name="Kubenka K."/>
            <person name="Mamidi S."/>
            <person name="Mattison C."/>
            <person name="Monteros M."/>
            <person name="Pisani C."/>
            <person name="Plott C."/>
            <person name="Rajasekar S."/>
            <person name="Rhein H.S."/>
            <person name="Rohla C."/>
            <person name="Song M."/>
            <person name="Hilaire R.S."/>
            <person name="Shu S."/>
            <person name="Wells L."/>
            <person name="Wang X."/>
            <person name="Webber J."/>
            <person name="Heerema R.J."/>
            <person name="Klein P."/>
            <person name="Conner P."/>
            <person name="Grauke L."/>
            <person name="Grimwood J."/>
            <person name="Schmutz J."/>
            <person name="Randall J.J."/>
        </authorList>
    </citation>
    <scope>NUCLEOTIDE SEQUENCE</scope>
    <source>
        <tissue evidence="2">Leaf</tissue>
    </source>
</reference>
<accession>A0A922ADI2</accession>
<comment type="caution">
    <text evidence="2">The sequence shown here is derived from an EMBL/GenBank/DDBJ whole genome shotgun (WGS) entry which is preliminary data.</text>
</comment>
<proteinExistence type="predicted"/>
<organism evidence="2 3">
    <name type="scientific">Carya illinoinensis</name>
    <name type="common">Pecan</name>
    <dbReference type="NCBI Taxonomy" id="32201"/>
    <lineage>
        <taxon>Eukaryota</taxon>
        <taxon>Viridiplantae</taxon>
        <taxon>Streptophyta</taxon>
        <taxon>Embryophyta</taxon>
        <taxon>Tracheophyta</taxon>
        <taxon>Spermatophyta</taxon>
        <taxon>Magnoliopsida</taxon>
        <taxon>eudicotyledons</taxon>
        <taxon>Gunneridae</taxon>
        <taxon>Pentapetalae</taxon>
        <taxon>rosids</taxon>
        <taxon>fabids</taxon>
        <taxon>Fagales</taxon>
        <taxon>Juglandaceae</taxon>
        <taxon>Carya</taxon>
    </lineage>
</organism>
<dbReference type="Proteomes" id="UP000811246">
    <property type="component" value="Chromosome 14"/>
</dbReference>
<sequence>MCVFLMLSNISLLHPFNTNEKCYICMMLQLVDCLNWRVQNETDNILAISLYYAQDHIFHSLDNIKFFIGIGGEWDWD</sequence>
<dbReference type="EMBL" id="CM031838">
    <property type="protein sequence ID" value="KAG6679402.1"/>
    <property type="molecule type" value="Genomic_DNA"/>
</dbReference>
<evidence type="ECO:0000256" key="1">
    <source>
        <dbReference type="SAM" id="SignalP"/>
    </source>
</evidence>
<gene>
    <name evidence="2" type="ORF">I3842_14G129800</name>
</gene>
<evidence type="ECO:0000313" key="2">
    <source>
        <dbReference type="EMBL" id="KAG6679402.1"/>
    </source>
</evidence>
<evidence type="ECO:0000313" key="3">
    <source>
        <dbReference type="Proteomes" id="UP000811246"/>
    </source>
</evidence>
<protein>
    <submittedName>
        <fullName evidence="2">Uncharacterized protein</fullName>
    </submittedName>
</protein>
<dbReference type="AlphaFoldDB" id="A0A922ADI2"/>
<name>A0A922ADI2_CARIL</name>
<keyword evidence="1" id="KW-0732">Signal</keyword>